<evidence type="ECO:0000313" key="1">
    <source>
        <dbReference type="EMBL" id="BAF03827.1"/>
    </source>
</evidence>
<protein>
    <submittedName>
        <fullName evidence="1">Os01g0128700 protein</fullName>
    </submittedName>
</protein>
<reference evidence="2" key="2">
    <citation type="journal article" date="2008" name="Nucleic Acids Res.">
        <title>The rice annotation project database (RAP-DB): 2008 update.</title>
        <authorList>
            <consortium name="The rice annotation project (RAP)"/>
        </authorList>
    </citation>
    <scope>GENOME REANNOTATION</scope>
    <source>
        <strain evidence="2">cv. Nipponbare</strain>
    </source>
</reference>
<dbReference type="Proteomes" id="UP000000763">
    <property type="component" value="Chromosome 1"/>
</dbReference>
<proteinExistence type="predicted"/>
<organism evidence="1 2">
    <name type="scientific">Oryza sativa subsp. japonica</name>
    <name type="common">Rice</name>
    <dbReference type="NCBI Taxonomy" id="39947"/>
    <lineage>
        <taxon>Eukaryota</taxon>
        <taxon>Viridiplantae</taxon>
        <taxon>Streptophyta</taxon>
        <taxon>Embryophyta</taxon>
        <taxon>Tracheophyta</taxon>
        <taxon>Spermatophyta</taxon>
        <taxon>Magnoliopsida</taxon>
        <taxon>Liliopsida</taxon>
        <taxon>Poales</taxon>
        <taxon>Poaceae</taxon>
        <taxon>BOP clade</taxon>
        <taxon>Oryzoideae</taxon>
        <taxon>Oryzeae</taxon>
        <taxon>Oryzinae</taxon>
        <taxon>Oryza</taxon>
        <taxon>Oryza sativa</taxon>
    </lineage>
</organism>
<accession>Q0JR01</accession>
<dbReference type="EMBL" id="AP008207">
    <property type="protein sequence ID" value="BAF03827.1"/>
    <property type="molecule type" value="Genomic_DNA"/>
</dbReference>
<sequence>GGVEKTAAFPLQSCYEFHELLPRCLLSDPIRRNRIRRNHQPSPPATVLPRLLQEGKLAEVKLCKFGMIL</sequence>
<dbReference type="AlphaFoldDB" id="Q0JR01"/>
<dbReference type="KEGG" id="dosa:Os01g0128700"/>
<reference evidence="1 2" key="1">
    <citation type="journal article" date="2005" name="Nature">
        <title>The map-based sequence of the rice genome.</title>
        <authorList>
            <consortium name="International rice genome sequencing project (IRGSP)"/>
            <person name="Matsumoto T."/>
            <person name="Wu J."/>
            <person name="Kanamori H."/>
            <person name="Katayose Y."/>
            <person name="Fujisawa M."/>
            <person name="Namiki N."/>
            <person name="Mizuno H."/>
            <person name="Yamamoto K."/>
            <person name="Antonio B.A."/>
            <person name="Baba T."/>
            <person name="Sakata K."/>
            <person name="Nagamura Y."/>
            <person name="Aoki H."/>
            <person name="Arikawa K."/>
            <person name="Arita K."/>
            <person name="Bito T."/>
            <person name="Chiden Y."/>
            <person name="Fujitsuka N."/>
            <person name="Fukunaka R."/>
            <person name="Hamada M."/>
            <person name="Harada C."/>
            <person name="Hayashi A."/>
            <person name="Hijishita S."/>
            <person name="Honda M."/>
            <person name="Hosokawa S."/>
            <person name="Ichikawa Y."/>
            <person name="Idonuma A."/>
            <person name="Iijima M."/>
            <person name="Ikeda M."/>
            <person name="Ikeno M."/>
            <person name="Ito K."/>
            <person name="Ito S."/>
            <person name="Ito T."/>
            <person name="Ito Y."/>
            <person name="Ito Y."/>
            <person name="Iwabuchi A."/>
            <person name="Kamiya K."/>
            <person name="Karasawa W."/>
            <person name="Kurita K."/>
            <person name="Katagiri S."/>
            <person name="Kikuta A."/>
            <person name="Kobayashi H."/>
            <person name="Kobayashi N."/>
            <person name="Machita K."/>
            <person name="Maehara T."/>
            <person name="Masukawa M."/>
            <person name="Mizubayashi T."/>
            <person name="Mukai Y."/>
            <person name="Nagasaki H."/>
            <person name="Nagata Y."/>
            <person name="Naito S."/>
            <person name="Nakashima M."/>
            <person name="Nakama Y."/>
            <person name="Nakamichi Y."/>
            <person name="Nakamura M."/>
            <person name="Meguro A."/>
            <person name="Negishi M."/>
            <person name="Ohta I."/>
            <person name="Ohta T."/>
            <person name="Okamoto M."/>
            <person name="Ono N."/>
            <person name="Saji S."/>
            <person name="Sakaguchi M."/>
            <person name="Sakai K."/>
            <person name="Shibata M."/>
            <person name="Shimokawa T."/>
            <person name="Song J."/>
            <person name="Takazaki Y."/>
            <person name="Terasawa K."/>
            <person name="Tsugane M."/>
            <person name="Tsuji K."/>
            <person name="Ueda S."/>
            <person name="Waki K."/>
            <person name="Yamagata H."/>
            <person name="Yamamoto M."/>
            <person name="Yamamoto S."/>
            <person name="Yamane H."/>
            <person name="Yoshiki S."/>
            <person name="Yoshihara R."/>
            <person name="Yukawa K."/>
            <person name="Zhong H."/>
            <person name="Yano M."/>
            <person name="Yuan Q."/>
            <person name="Ouyang S."/>
            <person name="Liu J."/>
            <person name="Jones K.M."/>
            <person name="Gansberger K."/>
            <person name="Moffat K."/>
            <person name="Hill J."/>
            <person name="Bera J."/>
            <person name="Fadrosh D."/>
            <person name="Jin S."/>
            <person name="Johri S."/>
            <person name="Kim M."/>
            <person name="Overton L."/>
            <person name="Reardon M."/>
            <person name="Tsitrin T."/>
            <person name="Vuong H."/>
            <person name="Weaver B."/>
            <person name="Ciecko A."/>
            <person name="Tallon L."/>
            <person name="Jackson J."/>
            <person name="Pai G."/>
            <person name="Aken S.V."/>
            <person name="Utterback T."/>
            <person name="Reidmuller S."/>
            <person name="Feldblyum T."/>
            <person name="Hsiao J."/>
            <person name="Zismann V."/>
            <person name="Iobst S."/>
            <person name="de Vazeille A.R."/>
            <person name="Buell C.R."/>
            <person name="Ying K."/>
            <person name="Li Y."/>
            <person name="Lu T."/>
            <person name="Huang Y."/>
            <person name="Zhao Q."/>
            <person name="Feng Q."/>
            <person name="Zhang L."/>
            <person name="Zhu J."/>
            <person name="Weng Q."/>
            <person name="Mu J."/>
            <person name="Lu Y."/>
            <person name="Fan D."/>
            <person name="Liu Y."/>
            <person name="Guan J."/>
            <person name="Zhang Y."/>
            <person name="Yu S."/>
            <person name="Liu X."/>
            <person name="Zhang Y."/>
            <person name="Hong G."/>
            <person name="Han B."/>
            <person name="Choisne N."/>
            <person name="Demange N."/>
            <person name="Orjeda G."/>
            <person name="Samain S."/>
            <person name="Cattolico L."/>
            <person name="Pelletier E."/>
            <person name="Couloux A."/>
            <person name="Segurens B."/>
            <person name="Wincker P."/>
            <person name="D'Hont A."/>
            <person name="Scarpelli C."/>
            <person name="Weissenbach J."/>
            <person name="Salanoubat M."/>
            <person name="Quetier F."/>
            <person name="Yu Y."/>
            <person name="Kim H.R."/>
            <person name="Rambo T."/>
            <person name="Currie J."/>
            <person name="Collura K."/>
            <person name="Luo M."/>
            <person name="Yang T."/>
            <person name="Ammiraju J.S.S."/>
            <person name="Engler F."/>
            <person name="Soderlund C."/>
            <person name="Wing R.A."/>
            <person name="Palmer L.E."/>
            <person name="de la Bastide M."/>
            <person name="Spiegel L."/>
            <person name="Nascimento L."/>
            <person name="Zutavern T."/>
            <person name="O'Shaughnessy A."/>
            <person name="Dike S."/>
            <person name="Dedhia N."/>
            <person name="Preston R."/>
            <person name="Balija V."/>
            <person name="McCombie W.R."/>
            <person name="Chow T."/>
            <person name="Chen H."/>
            <person name="Chung M."/>
            <person name="Chen C."/>
            <person name="Shaw J."/>
            <person name="Wu H."/>
            <person name="Hsiao K."/>
            <person name="Chao Y."/>
            <person name="Chu M."/>
            <person name="Cheng C."/>
            <person name="Hour A."/>
            <person name="Lee P."/>
            <person name="Lin S."/>
            <person name="Lin Y."/>
            <person name="Liou J."/>
            <person name="Liu S."/>
            <person name="Hsing Y."/>
            <person name="Raghuvanshi S."/>
            <person name="Mohanty A."/>
            <person name="Bharti A.K."/>
            <person name="Gaur A."/>
            <person name="Gupta V."/>
            <person name="Kumar D."/>
            <person name="Ravi V."/>
            <person name="Vij S."/>
            <person name="Kapur A."/>
            <person name="Khurana P."/>
            <person name="Khurana P."/>
            <person name="Khurana J.P."/>
            <person name="Tyagi A.K."/>
            <person name="Gaikwad K."/>
            <person name="Singh A."/>
            <person name="Dalal V."/>
            <person name="Srivastava S."/>
            <person name="Dixit A."/>
            <person name="Pal A.K."/>
            <person name="Ghazi I.A."/>
            <person name="Yadav M."/>
            <person name="Pandit A."/>
            <person name="Bhargava A."/>
            <person name="Sureshbabu K."/>
            <person name="Batra K."/>
            <person name="Sharma T.R."/>
            <person name="Mohapatra T."/>
            <person name="Singh N.K."/>
            <person name="Messing J."/>
            <person name="Nelson A.B."/>
            <person name="Fuks G."/>
            <person name="Kavchok S."/>
            <person name="Keizer G."/>
            <person name="Linton E."/>
            <person name="Llaca V."/>
            <person name="Song R."/>
            <person name="Tanyolac B."/>
            <person name="Young S."/>
            <person name="Ho-Il K."/>
            <person name="Hahn J.H."/>
            <person name="Sangsakoo G."/>
            <person name="Vanavichit A."/>
            <person name="de Mattos Luiz.A.T."/>
            <person name="Zimmer P.D."/>
            <person name="Malone G."/>
            <person name="Dellagostin O."/>
            <person name="de Oliveira A.C."/>
            <person name="Bevan M."/>
            <person name="Bancroft I."/>
            <person name="Minx P."/>
            <person name="Cordum H."/>
            <person name="Wilson R."/>
            <person name="Cheng Z."/>
            <person name="Jin W."/>
            <person name="Jiang J."/>
            <person name="Leong S.A."/>
            <person name="Iwama H."/>
            <person name="Gojobori T."/>
            <person name="Itoh T."/>
            <person name="Niimura Y."/>
            <person name="Fujii Y."/>
            <person name="Habara T."/>
            <person name="Sakai H."/>
            <person name="Sato Y."/>
            <person name="Wilson G."/>
            <person name="Kumar K."/>
            <person name="McCouch S."/>
            <person name="Juretic N."/>
            <person name="Hoen D."/>
            <person name="Wright S."/>
            <person name="Bruskiewich R."/>
            <person name="Bureau T."/>
            <person name="Miyao A."/>
            <person name="Hirochika H."/>
            <person name="Nishikawa T."/>
            <person name="Kadowaki K."/>
            <person name="Sugiura M."/>
            <person name="Burr B."/>
            <person name="Sasaki T."/>
        </authorList>
    </citation>
    <scope>NUCLEOTIDE SEQUENCE [LARGE SCALE GENOMIC DNA]</scope>
    <source>
        <strain evidence="2">cv. Nipponbare</strain>
    </source>
</reference>
<name>Q0JR01_ORYSJ</name>
<feature type="non-terminal residue" evidence="1">
    <location>
        <position position="1"/>
    </location>
</feature>
<gene>
    <name evidence="1" type="ordered locus">Os01g0128700</name>
</gene>
<evidence type="ECO:0000313" key="2">
    <source>
        <dbReference type="Proteomes" id="UP000000763"/>
    </source>
</evidence>